<protein>
    <submittedName>
        <fullName evidence="1">Uncharacterized protein</fullName>
    </submittedName>
</protein>
<dbReference type="AlphaFoldDB" id="A0ABD1DH81"/>
<accession>A0ABD1DH81</accession>
<comment type="caution">
    <text evidence="1">The sequence shown here is derived from an EMBL/GenBank/DDBJ whole genome shotgun (WGS) entry which is preliminary data.</text>
</comment>
<gene>
    <name evidence="1" type="ORF">pipiens_008522</name>
</gene>
<keyword evidence="2" id="KW-1185">Reference proteome</keyword>
<organism evidence="1 2">
    <name type="scientific">Culex pipiens pipiens</name>
    <name type="common">Northern house mosquito</name>
    <dbReference type="NCBI Taxonomy" id="38569"/>
    <lineage>
        <taxon>Eukaryota</taxon>
        <taxon>Metazoa</taxon>
        <taxon>Ecdysozoa</taxon>
        <taxon>Arthropoda</taxon>
        <taxon>Hexapoda</taxon>
        <taxon>Insecta</taxon>
        <taxon>Pterygota</taxon>
        <taxon>Neoptera</taxon>
        <taxon>Endopterygota</taxon>
        <taxon>Diptera</taxon>
        <taxon>Nematocera</taxon>
        <taxon>Culicoidea</taxon>
        <taxon>Culicidae</taxon>
        <taxon>Culicinae</taxon>
        <taxon>Culicini</taxon>
        <taxon>Culex</taxon>
        <taxon>Culex</taxon>
    </lineage>
</organism>
<dbReference type="EMBL" id="JBEHCU010005680">
    <property type="protein sequence ID" value="KAL1399040.1"/>
    <property type="molecule type" value="Genomic_DNA"/>
</dbReference>
<evidence type="ECO:0000313" key="1">
    <source>
        <dbReference type="EMBL" id="KAL1399040.1"/>
    </source>
</evidence>
<reference evidence="1 2" key="1">
    <citation type="submission" date="2024-05" db="EMBL/GenBank/DDBJ databases">
        <title>Culex pipiens pipiens assembly and annotation.</title>
        <authorList>
            <person name="Alout H."/>
            <person name="Durand T."/>
        </authorList>
    </citation>
    <scope>NUCLEOTIDE SEQUENCE [LARGE SCALE GENOMIC DNA]</scope>
    <source>
        <strain evidence="1">HA-2024</strain>
        <tissue evidence="1">Whole body</tissue>
    </source>
</reference>
<sequence length="235" mass="25991">MFHGLVPDGKARRVLIASASDIPAEQDAQTAPSLSPEESSEVAQAIVSAGLDGFVILQISHSDFDIDSCRIIRTMIYQVELRATGEIFEITSEQNSTKPQNCWNKSKFVNIVARGNITRVLQLKKLNGGGESQQVEVPVDEFLHDRSGITQEHFWLVGTKYSYRFGEGDDLDNDIELIEFHIRLMDSNEEFLVSTEAAVGFHGAYPVEPKKTPYPPKVLLSLLGGGGVAKMKRLN</sequence>
<dbReference type="Proteomes" id="UP001562425">
    <property type="component" value="Unassembled WGS sequence"/>
</dbReference>
<evidence type="ECO:0000313" key="2">
    <source>
        <dbReference type="Proteomes" id="UP001562425"/>
    </source>
</evidence>
<name>A0ABD1DH81_CULPP</name>
<proteinExistence type="predicted"/>